<name>A0AA41SCD1_PAPNU</name>
<accession>A0AA41SCD1</accession>
<feature type="non-terminal residue" evidence="1">
    <location>
        <position position="53"/>
    </location>
</feature>
<keyword evidence="2" id="KW-1185">Reference proteome</keyword>
<dbReference type="AlphaFoldDB" id="A0AA41SCD1"/>
<comment type="caution">
    <text evidence="1">The sequence shown here is derived from an EMBL/GenBank/DDBJ whole genome shotgun (WGS) entry which is preliminary data.</text>
</comment>
<dbReference type="EMBL" id="JAJJMA010134542">
    <property type="protein sequence ID" value="MCL7033434.1"/>
    <property type="molecule type" value="Genomic_DNA"/>
</dbReference>
<evidence type="ECO:0000313" key="2">
    <source>
        <dbReference type="Proteomes" id="UP001177140"/>
    </source>
</evidence>
<organism evidence="1 2">
    <name type="scientific">Papaver nudicaule</name>
    <name type="common">Iceland poppy</name>
    <dbReference type="NCBI Taxonomy" id="74823"/>
    <lineage>
        <taxon>Eukaryota</taxon>
        <taxon>Viridiplantae</taxon>
        <taxon>Streptophyta</taxon>
        <taxon>Embryophyta</taxon>
        <taxon>Tracheophyta</taxon>
        <taxon>Spermatophyta</taxon>
        <taxon>Magnoliopsida</taxon>
        <taxon>Ranunculales</taxon>
        <taxon>Papaveraceae</taxon>
        <taxon>Papaveroideae</taxon>
        <taxon>Papaver</taxon>
    </lineage>
</organism>
<gene>
    <name evidence="1" type="ORF">MKW94_017152</name>
</gene>
<proteinExistence type="predicted"/>
<evidence type="ECO:0000313" key="1">
    <source>
        <dbReference type="EMBL" id="MCL7033434.1"/>
    </source>
</evidence>
<sequence length="53" mass="6528">MPGFQWTSLRPYWKNWVSLDNVKDRIYPPHLQRLREEIEYLEEYLDEAVAFGK</sequence>
<reference evidence="1" key="1">
    <citation type="submission" date="2022-03" db="EMBL/GenBank/DDBJ databases">
        <title>A functionally conserved STORR gene fusion in Papaver species that diverged 16.8 million years ago.</title>
        <authorList>
            <person name="Catania T."/>
        </authorList>
    </citation>
    <scope>NUCLEOTIDE SEQUENCE</scope>
    <source>
        <strain evidence="1">S-191538</strain>
    </source>
</reference>
<dbReference type="Proteomes" id="UP001177140">
    <property type="component" value="Unassembled WGS sequence"/>
</dbReference>
<protein>
    <submittedName>
        <fullName evidence="1">Uncharacterized protein</fullName>
    </submittedName>
</protein>